<evidence type="ECO:0000313" key="4">
    <source>
        <dbReference type="Proteomes" id="UP001646141"/>
    </source>
</evidence>
<evidence type="ECO:0000256" key="2">
    <source>
        <dbReference type="SAM" id="SignalP"/>
    </source>
</evidence>
<dbReference type="RefSeq" id="WP_202382528.1">
    <property type="nucleotide sequence ID" value="NZ_BAAAMA010000001.1"/>
</dbReference>
<name>A0ABS1SQI7_9MICO</name>
<dbReference type="Proteomes" id="UP001646141">
    <property type="component" value="Unassembled WGS sequence"/>
</dbReference>
<feature type="compositionally biased region" description="Gly residues" evidence="1">
    <location>
        <begin position="31"/>
        <end position="41"/>
    </location>
</feature>
<evidence type="ECO:0000313" key="3">
    <source>
        <dbReference type="EMBL" id="MBL3690433.1"/>
    </source>
</evidence>
<evidence type="ECO:0008006" key="5">
    <source>
        <dbReference type="Google" id="ProtNLM"/>
    </source>
</evidence>
<organism evidence="3 4">
    <name type="scientific">Leucobacter chromiireducens subsp. chromiireducens</name>
    <dbReference type="NCBI Taxonomy" id="660067"/>
    <lineage>
        <taxon>Bacteria</taxon>
        <taxon>Bacillati</taxon>
        <taxon>Actinomycetota</taxon>
        <taxon>Actinomycetes</taxon>
        <taxon>Micrococcales</taxon>
        <taxon>Microbacteriaceae</taxon>
        <taxon>Leucobacter</taxon>
    </lineage>
</organism>
<protein>
    <recommendedName>
        <fullName evidence="5">Secreted protein</fullName>
    </recommendedName>
</protein>
<sequence length="178" mass="17921">MNLHTSLRRFALIALPAAALLLAGCSSGAPAAGGPGSGTSGEGSSAAGAGPEDFQAWHVKYAECMQGEGIDYPTPSADPNAASEAINIDELGGMDVFEAADKACTAKVGKPPAPTGPDGKPMTEEAMREEMLKTTQCLREHGADVEDPQPGVGLTLTEEISPEALEACGISGVPANAG</sequence>
<gene>
    <name evidence="3" type="ORF">D3226_10755</name>
</gene>
<evidence type="ECO:0000256" key="1">
    <source>
        <dbReference type="SAM" id="MobiDB-lite"/>
    </source>
</evidence>
<keyword evidence="4" id="KW-1185">Reference proteome</keyword>
<feature type="signal peptide" evidence="2">
    <location>
        <begin position="1"/>
        <end position="31"/>
    </location>
</feature>
<accession>A0ABS1SQI7</accession>
<proteinExistence type="predicted"/>
<comment type="caution">
    <text evidence="3">The sequence shown here is derived from an EMBL/GenBank/DDBJ whole genome shotgun (WGS) entry which is preliminary data.</text>
</comment>
<reference evidence="3 4" key="1">
    <citation type="submission" date="2018-09" db="EMBL/GenBank/DDBJ databases">
        <title>Comparative genomics of Leucobacter spp.</title>
        <authorList>
            <person name="Reis A.C."/>
            <person name="Kolvenbach B.A."/>
            <person name="Corvini P.F.X."/>
            <person name="Nunes O.C."/>
        </authorList>
    </citation>
    <scope>NUCLEOTIDE SEQUENCE [LARGE SCALE GENOMIC DNA]</scope>
    <source>
        <strain evidence="3 4">L-1</strain>
    </source>
</reference>
<feature type="chain" id="PRO_5045676949" description="Secreted protein" evidence="2">
    <location>
        <begin position="32"/>
        <end position="178"/>
    </location>
</feature>
<feature type="region of interest" description="Disordered" evidence="1">
    <location>
        <begin position="31"/>
        <end position="50"/>
    </location>
</feature>
<keyword evidence="2" id="KW-0732">Signal</keyword>
<dbReference type="EMBL" id="QYAD01000003">
    <property type="protein sequence ID" value="MBL3690433.1"/>
    <property type="molecule type" value="Genomic_DNA"/>
</dbReference>